<dbReference type="GO" id="GO:0097191">
    <property type="term" value="P:extrinsic apoptotic signaling pathway"/>
    <property type="evidence" value="ECO:0007669"/>
    <property type="project" value="TreeGrafter"/>
</dbReference>
<accession>A0A1S3I2G0</accession>
<dbReference type="SMR" id="A0A1S3I2G0"/>
<dbReference type="FunFam" id="1.10.533.10:FF:000059">
    <property type="entry name" value="Fas-associated via death domain"/>
    <property type="match status" value="1"/>
</dbReference>
<evidence type="ECO:0000313" key="3">
    <source>
        <dbReference type="Proteomes" id="UP000085678"/>
    </source>
</evidence>
<dbReference type="CDD" id="cd08336">
    <property type="entry name" value="DED_FADD"/>
    <property type="match status" value="1"/>
</dbReference>
<evidence type="ECO:0000259" key="2">
    <source>
        <dbReference type="PROSITE" id="PS50168"/>
    </source>
</evidence>
<dbReference type="SUPFAM" id="SSF47986">
    <property type="entry name" value="DEATH domain"/>
    <property type="match status" value="2"/>
</dbReference>
<gene>
    <name evidence="4" type="primary">LOC106160410</name>
</gene>
<dbReference type="InterPro" id="IPR001875">
    <property type="entry name" value="DED_dom"/>
</dbReference>
<protein>
    <submittedName>
        <fullName evidence="4">FAS-associated death domain protein-like</fullName>
    </submittedName>
</protein>
<dbReference type="PROSITE" id="PS50017">
    <property type="entry name" value="DEATH_DOMAIN"/>
    <property type="match status" value="1"/>
</dbReference>
<proteinExistence type="predicted"/>
<dbReference type="PROSITE" id="PS50168">
    <property type="entry name" value="DED"/>
    <property type="match status" value="1"/>
</dbReference>
<dbReference type="GO" id="GO:0089720">
    <property type="term" value="F:caspase binding"/>
    <property type="evidence" value="ECO:0007669"/>
    <property type="project" value="TreeGrafter"/>
</dbReference>
<dbReference type="InterPro" id="IPR011029">
    <property type="entry name" value="DEATH-like_dom_sf"/>
</dbReference>
<dbReference type="RefSeq" id="XP_013392457.1">
    <property type="nucleotide sequence ID" value="XM_013537003.2"/>
</dbReference>
<dbReference type="InterPro" id="IPR016729">
    <property type="entry name" value="FADD"/>
</dbReference>
<dbReference type="GO" id="GO:0031265">
    <property type="term" value="C:CD95 death-inducing signaling complex"/>
    <property type="evidence" value="ECO:0007669"/>
    <property type="project" value="TreeGrafter"/>
</dbReference>
<dbReference type="GeneID" id="106160410"/>
<dbReference type="InterPro" id="IPR000488">
    <property type="entry name" value="Death_dom"/>
</dbReference>
<evidence type="ECO:0000259" key="1">
    <source>
        <dbReference type="PROSITE" id="PS50017"/>
    </source>
</evidence>
<dbReference type="OrthoDB" id="100767at2759"/>
<dbReference type="Proteomes" id="UP000085678">
    <property type="component" value="Unplaced"/>
</dbReference>
<dbReference type="AlphaFoldDB" id="A0A1S3I2G0"/>
<dbReference type="GO" id="GO:0042981">
    <property type="term" value="P:regulation of apoptotic process"/>
    <property type="evidence" value="ECO:0007669"/>
    <property type="project" value="InterPro"/>
</dbReference>
<dbReference type="PANTHER" id="PTHR15077:SF10">
    <property type="entry name" value="FAS-ASSOCIATED DEATH DOMAIN PROTEIN"/>
    <property type="match status" value="1"/>
</dbReference>
<dbReference type="PANTHER" id="PTHR15077">
    <property type="entry name" value="FAS-ASSOCIATING DEATH DOMAIN-CONTAINING PROTEIN FADD"/>
    <property type="match status" value="1"/>
</dbReference>
<evidence type="ECO:0000313" key="4">
    <source>
        <dbReference type="RefSeq" id="XP_013392457.1"/>
    </source>
</evidence>
<dbReference type="InParanoid" id="A0A1S3I2G0"/>
<reference evidence="4" key="1">
    <citation type="submission" date="2025-08" db="UniProtKB">
        <authorList>
            <consortium name="RefSeq"/>
        </authorList>
    </citation>
    <scope>IDENTIFICATION</scope>
    <source>
        <tissue evidence="4">Gonads</tissue>
    </source>
</reference>
<keyword evidence="3" id="KW-1185">Reference proteome</keyword>
<feature type="domain" description="Death" evidence="1">
    <location>
        <begin position="126"/>
        <end position="200"/>
    </location>
</feature>
<dbReference type="SMART" id="SM00031">
    <property type="entry name" value="DED"/>
    <property type="match status" value="1"/>
</dbReference>
<dbReference type="GO" id="GO:0005123">
    <property type="term" value="F:death receptor binding"/>
    <property type="evidence" value="ECO:0007669"/>
    <property type="project" value="TreeGrafter"/>
</dbReference>
<dbReference type="OMA" id="QIYQCLV"/>
<dbReference type="SMART" id="SM00005">
    <property type="entry name" value="DEATH"/>
    <property type="match status" value="1"/>
</dbReference>
<dbReference type="Pfam" id="PF01335">
    <property type="entry name" value="DED"/>
    <property type="match status" value="1"/>
</dbReference>
<dbReference type="KEGG" id="lak:106160410"/>
<name>A0A1S3I2G0_LINAN</name>
<dbReference type="GO" id="GO:0045089">
    <property type="term" value="P:positive regulation of innate immune response"/>
    <property type="evidence" value="ECO:0007669"/>
    <property type="project" value="TreeGrafter"/>
</dbReference>
<dbReference type="Pfam" id="PF00531">
    <property type="entry name" value="Death"/>
    <property type="match status" value="1"/>
</dbReference>
<sequence length="200" mass="23160">MDAKNINFRKCLVDIAKGMRGGDLEAMKYMCKDLIPRRRLEDIESGTDLWEALEERGVLAADDTAFLNTLLSSATENRTDLAKILEKYERQFGQNGIGSHSESGRVQKEEEFVGEDLSKEFDYVVDHIGRHWRTLARKLQLTETDIDCIIEENSRNLKEQSRKSLIQWKKEYKEEATKRALVEALKQCELNDTAYHVQNM</sequence>
<feature type="domain" description="DED" evidence="2">
    <location>
        <begin position="7"/>
        <end position="87"/>
    </location>
</feature>
<dbReference type="Gene3D" id="1.10.533.10">
    <property type="entry name" value="Death Domain, Fas"/>
    <property type="match status" value="2"/>
</dbReference>
<dbReference type="STRING" id="7574.A0A1S3I2G0"/>
<organism evidence="3 4">
    <name type="scientific">Lingula anatina</name>
    <name type="common">Brachiopod</name>
    <name type="synonym">Lingula unguis</name>
    <dbReference type="NCBI Taxonomy" id="7574"/>
    <lineage>
        <taxon>Eukaryota</taxon>
        <taxon>Metazoa</taxon>
        <taxon>Spiralia</taxon>
        <taxon>Lophotrochozoa</taxon>
        <taxon>Brachiopoda</taxon>
        <taxon>Linguliformea</taxon>
        <taxon>Lingulata</taxon>
        <taxon>Lingulida</taxon>
        <taxon>Linguloidea</taxon>
        <taxon>Lingulidae</taxon>
        <taxon>Lingula</taxon>
    </lineage>
</organism>